<gene>
    <name evidence="2" type="ORF">OGAPHI_002237</name>
</gene>
<comment type="caution">
    <text evidence="2">The sequence shown here is derived from an EMBL/GenBank/DDBJ whole genome shotgun (WGS) entry which is preliminary data.</text>
</comment>
<organism evidence="2 3">
    <name type="scientific">Ogataea philodendri</name>
    <dbReference type="NCBI Taxonomy" id="1378263"/>
    <lineage>
        <taxon>Eukaryota</taxon>
        <taxon>Fungi</taxon>
        <taxon>Dikarya</taxon>
        <taxon>Ascomycota</taxon>
        <taxon>Saccharomycotina</taxon>
        <taxon>Pichiomycetes</taxon>
        <taxon>Pichiales</taxon>
        <taxon>Pichiaceae</taxon>
        <taxon>Ogataea</taxon>
    </lineage>
</organism>
<dbReference type="Proteomes" id="UP000769157">
    <property type="component" value="Unassembled WGS sequence"/>
</dbReference>
<name>A0A9P8PA43_9ASCO</name>
<dbReference type="GeneID" id="70234204"/>
<reference evidence="2" key="1">
    <citation type="journal article" date="2021" name="Open Biol.">
        <title>Shared evolutionary footprints suggest mitochondrial oxidative damage underlies multiple complex I losses in fungi.</title>
        <authorList>
            <person name="Schikora-Tamarit M.A."/>
            <person name="Marcet-Houben M."/>
            <person name="Nosek J."/>
            <person name="Gabaldon T."/>
        </authorList>
    </citation>
    <scope>NUCLEOTIDE SEQUENCE</scope>
    <source>
        <strain evidence="2">CBS6075</strain>
    </source>
</reference>
<dbReference type="EMBL" id="JAEUBE010000158">
    <property type="protein sequence ID" value="KAH3668483.1"/>
    <property type="molecule type" value="Genomic_DNA"/>
</dbReference>
<feature type="region of interest" description="Disordered" evidence="1">
    <location>
        <begin position="1"/>
        <end position="21"/>
    </location>
</feature>
<proteinExistence type="predicted"/>
<dbReference type="RefSeq" id="XP_046062897.1">
    <property type="nucleotide sequence ID" value="XM_046203085.1"/>
</dbReference>
<dbReference type="OrthoDB" id="10568655at2759"/>
<sequence>MEAPRSTAWGCCTDGGSTKGSSSRNDLLQLFVDGSFSVASNHKTLVLELLGNVSWRRSRHLDPGLGEESTRSQNKDNVHHGLDWVQKSLGQRKWRLHVVCNTRRSKQLLRAGSWLPRAKKLDSNVIWESGVEHLGDDEDVGGQGTLQHDWHVGGVEQSDWVQTVRTSLSRRLDRKFHFQRLQVNHRQENQHGDNDLEHVWSVVSVEGLDQGNSLGLLGEQQVDKCNHSTFKLCSTSSVDGCWGKTSPENLFANVGGHEQRNTRTKSVTFLEQLVQQDDHDGCKDQLQNQQQTNTRAEITWTSVHACQNVHGSLTDRKQDSKDLLGDLEQIAVLFVFHVDC</sequence>
<reference evidence="2" key="2">
    <citation type="submission" date="2021-01" db="EMBL/GenBank/DDBJ databases">
        <authorList>
            <person name="Schikora-Tamarit M.A."/>
        </authorList>
    </citation>
    <scope>NUCLEOTIDE SEQUENCE</scope>
    <source>
        <strain evidence="2">CBS6075</strain>
    </source>
</reference>
<evidence type="ECO:0000313" key="3">
    <source>
        <dbReference type="Proteomes" id="UP000769157"/>
    </source>
</evidence>
<evidence type="ECO:0000256" key="1">
    <source>
        <dbReference type="SAM" id="MobiDB-lite"/>
    </source>
</evidence>
<keyword evidence="3" id="KW-1185">Reference proteome</keyword>
<protein>
    <submittedName>
        <fullName evidence="2">Uncharacterized protein</fullName>
    </submittedName>
</protein>
<evidence type="ECO:0000313" key="2">
    <source>
        <dbReference type="EMBL" id="KAH3668483.1"/>
    </source>
</evidence>
<dbReference type="AlphaFoldDB" id="A0A9P8PA43"/>
<accession>A0A9P8PA43</accession>